<comment type="caution">
    <text evidence="3">The sequence shown here is derived from an EMBL/GenBank/DDBJ whole genome shotgun (WGS) entry which is preliminary data.</text>
</comment>
<dbReference type="Proteomes" id="UP001391051">
    <property type="component" value="Unassembled WGS sequence"/>
</dbReference>
<dbReference type="InterPro" id="IPR008949">
    <property type="entry name" value="Isoprenoid_synthase_dom_sf"/>
</dbReference>
<protein>
    <submittedName>
        <fullName evidence="3">Terpenoid synthase</fullName>
    </submittedName>
</protein>
<organism evidence="3 4">
    <name type="scientific">Apiospora aurea</name>
    <dbReference type="NCBI Taxonomy" id="335848"/>
    <lineage>
        <taxon>Eukaryota</taxon>
        <taxon>Fungi</taxon>
        <taxon>Dikarya</taxon>
        <taxon>Ascomycota</taxon>
        <taxon>Pezizomycotina</taxon>
        <taxon>Sordariomycetes</taxon>
        <taxon>Xylariomycetidae</taxon>
        <taxon>Amphisphaeriales</taxon>
        <taxon>Apiosporaceae</taxon>
        <taxon>Apiospora</taxon>
    </lineage>
</organism>
<name>A0ABR1Q1L2_9PEZI</name>
<dbReference type="Gene3D" id="1.10.600.10">
    <property type="entry name" value="Farnesyl Diphosphate Synthase"/>
    <property type="match status" value="1"/>
</dbReference>
<evidence type="ECO:0000256" key="1">
    <source>
        <dbReference type="ARBA" id="ARBA00007946"/>
    </source>
</evidence>
<evidence type="ECO:0000313" key="4">
    <source>
        <dbReference type="Proteomes" id="UP001391051"/>
    </source>
</evidence>
<dbReference type="Pfam" id="PF06330">
    <property type="entry name" value="TRI5"/>
    <property type="match status" value="1"/>
</dbReference>
<keyword evidence="2" id="KW-0456">Lyase</keyword>
<reference evidence="3 4" key="1">
    <citation type="submission" date="2023-01" db="EMBL/GenBank/DDBJ databases">
        <title>Analysis of 21 Apiospora genomes using comparative genomics revels a genus with tremendous synthesis potential of carbohydrate active enzymes and secondary metabolites.</title>
        <authorList>
            <person name="Sorensen T."/>
        </authorList>
    </citation>
    <scope>NUCLEOTIDE SEQUENCE [LARGE SCALE GENOMIC DNA]</scope>
    <source>
        <strain evidence="3 4">CBS 24483</strain>
    </source>
</reference>
<evidence type="ECO:0000313" key="3">
    <source>
        <dbReference type="EMBL" id="KAK7943893.1"/>
    </source>
</evidence>
<dbReference type="SFLD" id="SFLDG01021">
    <property type="entry name" value="Trichodiene_Synthase_Like"/>
    <property type="match status" value="1"/>
</dbReference>
<dbReference type="InterPro" id="IPR024652">
    <property type="entry name" value="Trichodiene_synth"/>
</dbReference>
<dbReference type="SFLD" id="SFLDS00005">
    <property type="entry name" value="Isoprenoid_Synthase_Type_I"/>
    <property type="match status" value="1"/>
</dbReference>
<evidence type="ECO:0000256" key="2">
    <source>
        <dbReference type="ARBA" id="ARBA00023239"/>
    </source>
</evidence>
<comment type="similarity">
    <text evidence="1">Belongs to the trichodiene synthase family.</text>
</comment>
<dbReference type="RefSeq" id="XP_066695924.1">
    <property type="nucleotide sequence ID" value="XM_066849228.1"/>
</dbReference>
<dbReference type="GeneID" id="92082290"/>
<gene>
    <name evidence="3" type="ORF">PG986_013006</name>
</gene>
<dbReference type="EMBL" id="JAQQWE010000008">
    <property type="protein sequence ID" value="KAK7943893.1"/>
    <property type="molecule type" value="Genomic_DNA"/>
</dbReference>
<proteinExistence type="inferred from homology"/>
<sequence length="342" mass="39233">MFCFELSKLLRNSLRITSREQRYQPRDQQLEPEKLGTLLRPIFESMLEGIGYQGAPQLHDKEKKQAVLDAMHQKVAEYGMTLDDPLSVKGFRLGFSEAALAYPDHSVVVQTYIAIFTWIVVQIDDITPSIKSKVGQFQQRFLRGEEQPLPILRGLAAILREAYDHWDPVLANLLVKSSLDFVTANLLDADEGFRRMQVTAAGVSFPYYFRHMSGITEAYAIFTYPSGQYPDLSQFLEAIPDIALFININNDVLSFYKEEIADESTNYIHNRARRERKDPLAVVREVQQEVVDCVGRVNCILEGREPYLQAWRVHMTGHIAMHTVNPRYRLSELGLGEEHPLR</sequence>
<keyword evidence="4" id="KW-1185">Reference proteome</keyword>
<accession>A0ABR1Q1L2</accession>
<dbReference type="SUPFAM" id="SSF48576">
    <property type="entry name" value="Terpenoid synthases"/>
    <property type="match status" value="1"/>
</dbReference>